<reference evidence="1" key="1">
    <citation type="submission" date="2014-11" db="EMBL/GenBank/DDBJ databases">
        <authorList>
            <person name="Amaro Gonzalez C."/>
        </authorList>
    </citation>
    <scope>NUCLEOTIDE SEQUENCE</scope>
</reference>
<sequence length="42" mass="4860">MNKMQSSNKSAVQMHTSSHCLDNRSKIYIVGLLKHRKNKFVV</sequence>
<reference evidence="1" key="2">
    <citation type="journal article" date="2015" name="Fish Shellfish Immunol.">
        <title>Early steps in the European eel (Anguilla anguilla)-Vibrio vulnificus interaction in the gills: Role of the RtxA13 toxin.</title>
        <authorList>
            <person name="Callol A."/>
            <person name="Pajuelo D."/>
            <person name="Ebbesson L."/>
            <person name="Teles M."/>
            <person name="MacKenzie S."/>
            <person name="Amaro C."/>
        </authorList>
    </citation>
    <scope>NUCLEOTIDE SEQUENCE</scope>
</reference>
<evidence type="ECO:0000313" key="1">
    <source>
        <dbReference type="EMBL" id="JAH74617.1"/>
    </source>
</evidence>
<dbReference type="AlphaFoldDB" id="A0A0E9V993"/>
<accession>A0A0E9V993</accession>
<organism evidence="1">
    <name type="scientific">Anguilla anguilla</name>
    <name type="common">European freshwater eel</name>
    <name type="synonym">Muraena anguilla</name>
    <dbReference type="NCBI Taxonomy" id="7936"/>
    <lineage>
        <taxon>Eukaryota</taxon>
        <taxon>Metazoa</taxon>
        <taxon>Chordata</taxon>
        <taxon>Craniata</taxon>
        <taxon>Vertebrata</taxon>
        <taxon>Euteleostomi</taxon>
        <taxon>Actinopterygii</taxon>
        <taxon>Neopterygii</taxon>
        <taxon>Teleostei</taxon>
        <taxon>Anguilliformes</taxon>
        <taxon>Anguillidae</taxon>
        <taxon>Anguilla</taxon>
    </lineage>
</organism>
<proteinExistence type="predicted"/>
<name>A0A0E9V993_ANGAN</name>
<dbReference type="EMBL" id="GBXM01033960">
    <property type="protein sequence ID" value="JAH74617.1"/>
    <property type="molecule type" value="Transcribed_RNA"/>
</dbReference>
<protein>
    <submittedName>
        <fullName evidence="1">Uncharacterized protein</fullName>
    </submittedName>
</protein>